<dbReference type="InterPro" id="IPR036028">
    <property type="entry name" value="SH3-like_dom_sf"/>
</dbReference>
<dbReference type="InterPro" id="IPR002110">
    <property type="entry name" value="Ankyrin_rpt"/>
</dbReference>
<dbReference type="SUPFAM" id="SSF48403">
    <property type="entry name" value="Ankyrin repeat"/>
    <property type="match status" value="1"/>
</dbReference>
<dbReference type="SUPFAM" id="SSF50044">
    <property type="entry name" value="SH3-domain"/>
    <property type="match status" value="1"/>
</dbReference>
<keyword evidence="13" id="KW-1185">Reference proteome</keyword>
<dbReference type="Pfam" id="PF12796">
    <property type="entry name" value="Ank_2"/>
    <property type="match status" value="1"/>
</dbReference>
<evidence type="ECO:0000256" key="2">
    <source>
        <dbReference type="ARBA" id="ARBA00022443"/>
    </source>
</evidence>
<feature type="compositionally biased region" description="Pro residues" evidence="10">
    <location>
        <begin position="898"/>
        <end position="909"/>
    </location>
</feature>
<keyword evidence="5 7" id="KW-0040">ANK repeat</keyword>
<reference evidence="12 13" key="1">
    <citation type="submission" date="2024-04" db="EMBL/GenBank/DDBJ databases">
        <authorList>
            <consortium name="Genoscope - CEA"/>
            <person name="William W."/>
        </authorList>
    </citation>
    <scope>NUCLEOTIDE SEQUENCE [LARGE SCALE GENOMIC DNA]</scope>
</reference>
<evidence type="ECO:0000256" key="9">
    <source>
        <dbReference type="SAM" id="Coils"/>
    </source>
</evidence>
<evidence type="ECO:0000256" key="8">
    <source>
        <dbReference type="PROSITE-ProRule" id="PRU00192"/>
    </source>
</evidence>
<keyword evidence="4" id="KW-0677">Repeat</keyword>
<feature type="compositionally biased region" description="Pro residues" evidence="10">
    <location>
        <begin position="937"/>
        <end position="951"/>
    </location>
</feature>
<dbReference type="Gene3D" id="1.25.40.20">
    <property type="entry name" value="Ankyrin repeat-containing domain"/>
    <property type="match status" value="1"/>
</dbReference>
<dbReference type="Gene3D" id="3.10.20.90">
    <property type="entry name" value="Phosphatidylinositol 3-kinase Catalytic Subunit, Chain A, domain 1"/>
    <property type="match status" value="1"/>
</dbReference>
<gene>
    <name evidence="12" type="ORF">GSLYS_00003579001</name>
</gene>
<feature type="compositionally biased region" description="Basic and acidic residues" evidence="10">
    <location>
        <begin position="784"/>
        <end position="795"/>
    </location>
</feature>
<dbReference type="SMART" id="SM00248">
    <property type="entry name" value="ANK"/>
    <property type="match status" value="2"/>
</dbReference>
<feature type="region of interest" description="Disordered" evidence="10">
    <location>
        <begin position="472"/>
        <end position="620"/>
    </location>
</feature>
<feature type="compositionally biased region" description="Low complexity" evidence="10">
    <location>
        <begin position="594"/>
        <end position="612"/>
    </location>
</feature>
<dbReference type="InterPro" id="IPR036770">
    <property type="entry name" value="Ankyrin_rpt-contain_sf"/>
</dbReference>
<dbReference type="PANTHER" id="PTHR24131:SF10">
    <property type="entry name" value="ANKYRIN-REPEAT, SH3-DOMAIN, AND PROLINE-RICH-REGION CONTAINING PROTEIN, ISOFORM B"/>
    <property type="match status" value="1"/>
</dbReference>
<dbReference type="CDD" id="cd16125">
    <property type="entry name" value="RA_ASPP1_2"/>
    <property type="match status" value="1"/>
</dbReference>
<dbReference type="Pfam" id="PF21712">
    <property type="entry name" value="RASSF8-10_RA"/>
    <property type="match status" value="1"/>
</dbReference>
<dbReference type="InterPro" id="IPR047163">
    <property type="entry name" value="ASPP1/2"/>
</dbReference>
<dbReference type="PROSITE" id="PS50088">
    <property type="entry name" value="ANK_REPEAT"/>
    <property type="match status" value="2"/>
</dbReference>
<feature type="compositionally biased region" description="Polar residues" evidence="10">
    <location>
        <begin position="517"/>
        <end position="526"/>
    </location>
</feature>
<feature type="compositionally biased region" description="Basic and acidic residues" evidence="10">
    <location>
        <begin position="848"/>
        <end position="869"/>
    </location>
</feature>
<evidence type="ECO:0000259" key="11">
    <source>
        <dbReference type="PROSITE" id="PS50002"/>
    </source>
</evidence>
<dbReference type="PROSITE" id="PS50002">
    <property type="entry name" value="SH3"/>
    <property type="match status" value="1"/>
</dbReference>
<dbReference type="FunFam" id="1.25.40.20:FF:000008">
    <property type="entry name" value="Apoptosis-stimulating of p53 protein 2 isoform 1"/>
    <property type="match status" value="1"/>
</dbReference>
<dbReference type="Proteomes" id="UP001497497">
    <property type="component" value="Unassembled WGS sequence"/>
</dbReference>
<feature type="compositionally biased region" description="Polar residues" evidence="10">
    <location>
        <begin position="384"/>
        <end position="408"/>
    </location>
</feature>
<feature type="region of interest" description="Disordered" evidence="10">
    <location>
        <begin position="373"/>
        <end position="424"/>
    </location>
</feature>
<dbReference type="PANTHER" id="PTHR24131">
    <property type="entry name" value="APOPTOSIS-STIMULATING OF P53 PROTEIN"/>
    <property type="match status" value="1"/>
</dbReference>
<keyword evidence="2 8" id="KW-0728">SH3 domain</keyword>
<dbReference type="GO" id="GO:0042981">
    <property type="term" value="P:regulation of apoptotic process"/>
    <property type="evidence" value="ECO:0007669"/>
    <property type="project" value="InterPro"/>
</dbReference>
<sequence>MYFAVVAKSGVHDITAKDQSNEHEEVKDDSKKTSIWVYTSENHGTSIEVPLTPETTVLDVLECVRDPVRGEGYLVAVAGDTEYILQEGDNAFTFLYEIWNNSGSPLTFLLRYYSQQVEWPPPELEGTDIHRTVMATARLPRWKFHYDTYHDREEDWDIKTLSVVNAQLENYIRMLPGGAGDLTLAELQEMASRQQQQMEAQQQVLVAKEQRLKYLKQQEARHAQLASESERLRKIRERVESQELKLKKLRALKGQAEQYRANNGNLNTELDAVKAVFSEKEKELAMAVARVDQLTRQLKDLRNGVNNGVSGNKQAAAALELEKLRKELLIRNKLNEQQTNTIAAKEKLLSQRKEEVTKMDSRIHELQQRLKKRRSQEQAAAQHKANNGKSGNRPITAQNIISGDTRSPQIVVKDDTQSGGSANPDVWYQNVQVFPSGQVGVDLKLSKPQELNNNVDLIEEYTLPTVLPIDNNGSNIKNQASHSSSQPSHSSSQLTQSTTRSSFGKSNQVLPRPVIDNKNQPNTVSQPGKKEDPAIKGPGPKFPPAGVGRPHRPLVSLTGAGDGASHGKQSPSAGPHSGSSSHPIININEEERQAGSGQSSPASSEASNSSGGLQIKGDEVITSPIQPVSVLIEKLNKNNKQALGQFNVLSQATRSNFTQKGRLLSKDGQASVTSSDRPQGNAHNADLGLVQPNALGPDMAPSIGVDEVDSSRLAVDSSHVSAAHTNPSPHSPNSGLHLNQKPAPTYRYASKSQIANTYMGRLGSAAMDKYQKNLNMLYRNLDADSEKTNTDRETEGTTSFLHSHDTGASGAHGTAQFGVVSSPSYPDIASDKGSYKLNTPKHIRRRHSDSENEDLNKALQERQELEQQRSLEGQLQQQTFESPATEPIIKKSDSAPVSPDPPNVVPPSPVKDKSSAPSHPVAQPAGKDNKPTESPVPSLPASPPPTSPAVAPPDKAASPSKAEMVVRRGKSNLKQEGIRRSSNRVSFDPLALLLDASLEGELDLVKKVAVQVEDISTPNDEGITALHNAICAGHLDIVKFLVDFGCDVNSPDSDGWTPLHCAASCNNLPMVKFLVEHGACVFATTISDHETAADKCEEDEDGYDGCSDYLYSIQEKLGITNNGEVYGVFDYQATHTDEISFRIGDRLTVLRKGDDVEKEWWWSRLNGNEGYIPRNLLGLYPRVIPRQKDVSEC</sequence>
<comment type="subcellular location">
    <subcellularLocation>
        <location evidence="1">Nucleus</location>
    </subcellularLocation>
</comment>
<comment type="caution">
    <text evidence="12">The sequence shown here is derived from an EMBL/GenBank/DDBJ whole genome shotgun (WGS) entry which is preliminary data.</text>
</comment>
<evidence type="ECO:0000256" key="10">
    <source>
        <dbReference type="SAM" id="MobiDB-lite"/>
    </source>
</evidence>
<dbReference type="InterPro" id="IPR048945">
    <property type="entry name" value="RASSF8/10_RA"/>
</dbReference>
<keyword evidence="9" id="KW-0175">Coiled coil</keyword>
<feature type="domain" description="SH3" evidence="11">
    <location>
        <begin position="1120"/>
        <end position="1182"/>
    </location>
</feature>
<feature type="coiled-coil region" evidence="9">
    <location>
        <begin position="184"/>
        <end position="304"/>
    </location>
</feature>
<evidence type="ECO:0000256" key="3">
    <source>
        <dbReference type="ARBA" id="ARBA00022703"/>
    </source>
</evidence>
<feature type="compositionally biased region" description="Polar residues" evidence="10">
    <location>
        <begin position="668"/>
        <end position="682"/>
    </location>
</feature>
<dbReference type="InterPro" id="IPR001452">
    <property type="entry name" value="SH3_domain"/>
</dbReference>
<dbReference type="EMBL" id="CAXITT010000048">
    <property type="protein sequence ID" value="CAL1529424.1"/>
    <property type="molecule type" value="Genomic_DNA"/>
</dbReference>
<evidence type="ECO:0000256" key="1">
    <source>
        <dbReference type="ARBA" id="ARBA00004123"/>
    </source>
</evidence>
<feature type="region of interest" description="Disordered" evidence="10">
    <location>
        <begin position="660"/>
        <end position="742"/>
    </location>
</feature>
<evidence type="ECO:0000313" key="13">
    <source>
        <dbReference type="Proteomes" id="UP001497497"/>
    </source>
</evidence>
<feature type="region of interest" description="Disordered" evidence="10">
    <location>
        <begin position="784"/>
        <end position="980"/>
    </location>
</feature>
<name>A0AAV2H9D3_LYMST</name>
<evidence type="ECO:0000256" key="7">
    <source>
        <dbReference type="PROSITE-ProRule" id="PRU00023"/>
    </source>
</evidence>
<dbReference type="Pfam" id="PF00018">
    <property type="entry name" value="SH3_1"/>
    <property type="match status" value="1"/>
</dbReference>
<keyword evidence="3" id="KW-0053">Apoptosis</keyword>
<organism evidence="12 13">
    <name type="scientific">Lymnaea stagnalis</name>
    <name type="common">Great pond snail</name>
    <name type="synonym">Helix stagnalis</name>
    <dbReference type="NCBI Taxonomy" id="6523"/>
    <lineage>
        <taxon>Eukaryota</taxon>
        <taxon>Metazoa</taxon>
        <taxon>Spiralia</taxon>
        <taxon>Lophotrochozoa</taxon>
        <taxon>Mollusca</taxon>
        <taxon>Gastropoda</taxon>
        <taxon>Heterobranchia</taxon>
        <taxon>Euthyneura</taxon>
        <taxon>Panpulmonata</taxon>
        <taxon>Hygrophila</taxon>
        <taxon>Lymnaeoidea</taxon>
        <taxon>Lymnaeidae</taxon>
        <taxon>Lymnaea</taxon>
    </lineage>
</organism>
<evidence type="ECO:0000313" key="12">
    <source>
        <dbReference type="EMBL" id="CAL1529424.1"/>
    </source>
</evidence>
<evidence type="ECO:0000256" key="6">
    <source>
        <dbReference type="ARBA" id="ARBA00023242"/>
    </source>
</evidence>
<feature type="repeat" description="ANK" evidence="7">
    <location>
        <begin position="1054"/>
        <end position="1086"/>
    </location>
</feature>
<evidence type="ECO:0000256" key="4">
    <source>
        <dbReference type="ARBA" id="ARBA00022737"/>
    </source>
</evidence>
<feature type="compositionally biased region" description="Low complexity" evidence="10">
    <location>
        <begin position="481"/>
        <end position="502"/>
    </location>
</feature>
<dbReference type="GO" id="GO:0006915">
    <property type="term" value="P:apoptotic process"/>
    <property type="evidence" value="ECO:0007669"/>
    <property type="project" value="UniProtKB-KW"/>
</dbReference>
<dbReference type="GO" id="GO:0005634">
    <property type="term" value="C:nucleus"/>
    <property type="evidence" value="ECO:0007669"/>
    <property type="project" value="UniProtKB-SubCell"/>
</dbReference>
<dbReference type="SMART" id="SM00326">
    <property type="entry name" value="SH3"/>
    <property type="match status" value="1"/>
</dbReference>
<feature type="compositionally biased region" description="Low complexity" evidence="10">
    <location>
        <begin position="570"/>
        <end position="583"/>
    </location>
</feature>
<dbReference type="GO" id="GO:0002039">
    <property type="term" value="F:p53 binding"/>
    <property type="evidence" value="ECO:0007669"/>
    <property type="project" value="InterPro"/>
</dbReference>
<evidence type="ECO:0000256" key="5">
    <source>
        <dbReference type="ARBA" id="ARBA00023043"/>
    </source>
</evidence>
<feature type="compositionally biased region" description="Low complexity" evidence="10">
    <location>
        <begin position="952"/>
        <end position="962"/>
    </location>
</feature>
<feature type="compositionally biased region" description="Polar residues" evidence="10">
    <location>
        <begin position="718"/>
        <end position="737"/>
    </location>
</feature>
<dbReference type="AlphaFoldDB" id="A0AAV2H9D3"/>
<protein>
    <recommendedName>
        <fullName evidence="11">SH3 domain-containing protein</fullName>
    </recommendedName>
</protein>
<feature type="repeat" description="ANK" evidence="7">
    <location>
        <begin position="1021"/>
        <end position="1053"/>
    </location>
</feature>
<accession>A0AAV2H9D3</accession>
<dbReference type="CDD" id="cd11807">
    <property type="entry name" value="SH3_ASPP"/>
    <property type="match status" value="1"/>
</dbReference>
<keyword evidence="6" id="KW-0539">Nucleus</keyword>
<dbReference type="PROSITE" id="PS50297">
    <property type="entry name" value="ANK_REP_REGION"/>
    <property type="match status" value="2"/>
</dbReference>
<proteinExistence type="predicted"/>